<dbReference type="InterPro" id="IPR036236">
    <property type="entry name" value="Znf_C2H2_sf"/>
</dbReference>
<protein>
    <recommendedName>
        <fullName evidence="3">C2H2-type domain-containing protein</fullName>
    </recommendedName>
</protein>
<keyword evidence="1" id="KW-0863">Zinc-finger</keyword>
<dbReference type="PROSITE" id="PS00028">
    <property type="entry name" value="ZINC_FINGER_C2H2_1"/>
    <property type="match status" value="1"/>
</dbReference>
<dbReference type="GO" id="GO:0003700">
    <property type="term" value="F:DNA-binding transcription factor activity"/>
    <property type="evidence" value="ECO:0007669"/>
    <property type="project" value="InterPro"/>
</dbReference>
<dbReference type="Gene3D" id="3.30.160.60">
    <property type="entry name" value="Classic Zinc Finger"/>
    <property type="match status" value="1"/>
</dbReference>
<dbReference type="GO" id="GO:0008270">
    <property type="term" value="F:zinc ion binding"/>
    <property type="evidence" value="ECO:0007669"/>
    <property type="project" value="UniProtKB-KW"/>
</dbReference>
<evidence type="ECO:0000259" key="3">
    <source>
        <dbReference type="PROSITE" id="PS50157"/>
    </source>
</evidence>
<keyword evidence="1" id="KW-0862">Zinc</keyword>
<feature type="region of interest" description="Disordered" evidence="2">
    <location>
        <begin position="63"/>
        <end position="109"/>
    </location>
</feature>
<dbReference type="PROSITE" id="PS50157">
    <property type="entry name" value="ZINC_FINGER_C2H2_2"/>
    <property type="match status" value="1"/>
</dbReference>
<name>A0A0A9GJ97_ARUDO</name>
<dbReference type="InterPro" id="IPR045320">
    <property type="entry name" value="JAGGED/SL1-like"/>
</dbReference>
<feature type="compositionally biased region" description="Low complexity" evidence="2">
    <location>
        <begin position="76"/>
        <end position="90"/>
    </location>
</feature>
<evidence type="ECO:0000256" key="1">
    <source>
        <dbReference type="PROSITE-ProRule" id="PRU00042"/>
    </source>
</evidence>
<organism evidence="4">
    <name type="scientific">Arundo donax</name>
    <name type="common">Giant reed</name>
    <name type="synonym">Donax arundinaceus</name>
    <dbReference type="NCBI Taxonomy" id="35708"/>
    <lineage>
        <taxon>Eukaryota</taxon>
        <taxon>Viridiplantae</taxon>
        <taxon>Streptophyta</taxon>
        <taxon>Embryophyta</taxon>
        <taxon>Tracheophyta</taxon>
        <taxon>Spermatophyta</taxon>
        <taxon>Magnoliopsida</taxon>
        <taxon>Liliopsida</taxon>
        <taxon>Poales</taxon>
        <taxon>Poaceae</taxon>
        <taxon>PACMAD clade</taxon>
        <taxon>Arundinoideae</taxon>
        <taxon>Arundineae</taxon>
        <taxon>Arundo</taxon>
    </lineage>
</organism>
<dbReference type="EMBL" id="GBRH01174392">
    <property type="protein sequence ID" value="JAE23504.1"/>
    <property type="molecule type" value="Transcribed_RNA"/>
</dbReference>
<dbReference type="InterPro" id="IPR013087">
    <property type="entry name" value="Znf_C2H2_type"/>
</dbReference>
<dbReference type="AlphaFoldDB" id="A0A0A9GJ97"/>
<reference evidence="4" key="2">
    <citation type="journal article" date="2015" name="Data Brief">
        <title>Shoot transcriptome of the giant reed, Arundo donax.</title>
        <authorList>
            <person name="Barrero R.A."/>
            <person name="Guerrero F.D."/>
            <person name="Moolhuijzen P."/>
            <person name="Goolsby J.A."/>
            <person name="Tidwell J."/>
            <person name="Bellgard S.E."/>
            <person name="Bellgard M.I."/>
        </authorList>
    </citation>
    <scope>NUCLEOTIDE SEQUENCE</scope>
    <source>
        <tissue evidence="4">Shoot tissue taken approximately 20 cm above the soil surface</tissue>
    </source>
</reference>
<proteinExistence type="predicted"/>
<dbReference type="SUPFAM" id="SSF57667">
    <property type="entry name" value="beta-beta-alpha zinc fingers"/>
    <property type="match status" value="1"/>
</dbReference>
<accession>A0A0A9GJ97</accession>
<sequence length="140" mass="15416">MGMQMDTHELNLNLSLHPSYPRLPTFSCCYCSKKFQSSQALGGHQNAHKYQCKLGKRSRESALAINQEKDEKSRMEGSSAFSSESGSNVSTGKKHHEEVWRVPRASGGSTLSDTVIHKAIQQEVGNQNPANGIIDLSLKL</sequence>
<keyword evidence="1" id="KW-0479">Metal-binding</keyword>
<reference evidence="4" key="1">
    <citation type="submission" date="2014-09" db="EMBL/GenBank/DDBJ databases">
        <authorList>
            <person name="Magalhaes I.L.F."/>
            <person name="Oliveira U."/>
            <person name="Santos F.R."/>
            <person name="Vidigal T.H.D.A."/>
            <person name="Brescovit A.D."/>
            <person name="Santos A.J."/>
        </authorList>
    </citation>
    <scope>NUCLEOTIDE SEQUENCE</scope>
    <source>
        <tissue evidence="4">Shoot tissue taken approximately 20 cm above the soil surface</tissue>
    </source>
</reference>
<dbReference type="PANTHER" id="PTHR45730">
    <property type="entry name" value="ZINC FINGER PROTEIN JAGGED"/>
    <property type="match status" value="1"/>
</dbReference>
<evidence type="ECO:0000313" key="4">
    <source>
        <dbReference type="EMBL" id="JAE23504.1"/>
    </source>
</evidence>
<evidence type="ECO:0000256" key="2">
    <source>
        <dbReference type="SAM" id="MobiDB-lite"/>
    </source>
</evidence>
<feature type="domain" description="C2H2-type" evidence="3">
    <location>
        <begin position="26"/>
        <end position="48"/>
    </location>
</feature>
<dbReference type="PANTHER" id="PTHR45730:SF133">
    <property type="entry name" value="OS07G0593000 PROTEIN"/>
    <property type="match status" value="1"/>
</dbReference>